<dbReference type="InterPro" id="IPR020598">
    <property type="entry name" value="rRNA_Ade_methylase_Trfase_N"/>
</dbReference>
<dbReference type="SUPFAM" id="SSF53335">
    <property type="entry name" value="S-adenosyl-L-methionine-dependent methyltransferases"/>
    <property type="match status" value="1"/>
</dbReference>
<evidence type="ECO:0000256" key="6">
    <source>
        <dbReference type="ARBA" id="ARBA00030757"/>
    </source>
</evidence>
<name>A0ABT0YHL9_9BURK</name>
<evidence type="ECO:0000256" key="5">
    <source>
        <dbReference type="ARBA" id="ARBA00022691"/>
    </source>
</evidence>
<keyword evidence="9" id="KW-1185">Reference proteome</keyword>
<sequence length="221" mass="24212">MNIEQARFNMIEQQIRTWDVLDQSVLSLLAVVKREDFVPAAYRARAFMDLSVPLIDGGSRGRCMLEPKVEARLLQELAVHKHEKVLEIGAGSGYMAALLAHKAQRVLTLEIDPDLAKLASENLKRAAVVNADVRHADGSNGAQAEGPFDVIIASGSVASVPQVLLDQLKVGGRLAAIVGMEPIMRAVVVTRIDERAFRTVEIFDTVAPRLQGFDEPAKFKF</sequence>
<dbReference type="SMART" id="SM00650">
    <property type="entry name" value="rADc"/>
    <property type="match status" value="1"/>
</dbReference>
<proteinExistence type="inferred from homology"/>
<organism evidence="8 9">
    <name type="scientific">Caldimonas mangrovi</name>
    <dbReference type="NCBI Taxonomy" id="2944811"/>
    <lineage>
        <taxon>Bacteria</taxon>
        <taxon>Pseudomonadati</taxon>
        <taxon>Pseudomonadota</taxon>
        <taxon>Betaproteobacteria</taxon>
        <taxon>Burkholderiales</taxon>
        <taxon>Sphaerotilaceae</taxon>
        <taxon>Caldimonas</taxon>
    </lineage>
</organism>
<feature type="domain" description="Ribosomal RNA adenine methylase transferase N-terminal" evidence="7">
    <location>
        <begin position="69"/>
        <end position="204"/>
    </location>
</feature>
<dbReference type="Gene3D" id="3.40.50.150">
    <property type="entry name" value="Vaccinia Virus protein VP39"/>
    <property type="match status" value="1"/>
</dbReference>
<dbReference type="PANTHER" id="PTHR11579">
    <property type="entry name" value="PROTEIN-L-ISOASPARTATE O-METHYLTRANSFERASE"/>
    <property type="match status" value="1"/>
</dbReference>
<reference evidence="8" key="1">
    <citation type="submission" date="2022-05" db="EMBL/GenBank/DDBJ databases">
        <title>Schlegelella sp. nov., isolated from mangrove soil.</title>
        <authorList>
            <person name="Liu Y."/>
            <person name="Ge X."/>
            <person name="Liu W."/>
        </authorList>
    </citation>
    <scope>NUCLEOTIDE SEQUENCE</scope>
    <source>
        <strain evidence="8">S2-27</strain>
    </source>
</reference>
<dbReference type="PANTHER" id="PTHR11579:SF18">
    <property type="entry name" value="PROTEIN-L-ISOASPARTATE O-METHYLTRANSFERASE"/>
    <property type="match status" value="1"/>
</dbReference>
<dbReference type="InterPro" id="IPR000682">
    <property type="entry name" value="PCMT"/>
</dbReference>
<keyword evidence="4" id="KW-0808">Transferase</keyword>
<evidence type="ECO:0000256" key="3">
    <source>
        <dbReference type="ARBA" id="ARBA00022603"/>
    </source>
</evidence>
<evidence type="ECO:0000256" key="2">
    <source>
        <dbReference type="ARBA" id="ARBA00013346"/>
    </source>
</evidence>
<evidence type="ECO:0000256" key="1">
    <source>
        <dbReference type="ARBA" id="ARBA00005369"/>
    </source>
</evidence>
<keyword evidence="5" id="KW-0949">S-adenosyl-L-methionine</keyword>
<dbReference type="RefSeq" id="WP_251776371.1">
    <property type="nucleotide sequence ID" value="NZ_JAMKFE010000001.1"/>
</dbReference>
<dbReference type="Pfam" id="PF01135">
    <property type="entry name" value="PCMT"/>
    <property type="match status" value="1"/>
</dbReference>
<dbReference type="EMBL" id="JAMKFE010000001">
    <property type="protein sequence ID" value="MCM5678230.1"/>
    <property type="molecule type" value="Genomic_DNA"/>
</dbReference>
<evidence type="ECO:0000313" key="8">
    <source>
        <dbReference type="EMBL" id="MCM5678230.1"/>
    </source>
</evidence>
<evidence type="ECO:0000256" key="4">
    <source>
        <dbReference type="ARBA" id="ARBA00022679"/>
    </source>
</evidence>
<comment type="similarity">
    <text evidence="1">Belongs to the methyltransferase superfamily. L-isoaspartyl/D-aspartyl protein methyltransferase family.</text>
</comment>
<dbReference type="InterPro" id="IPR029063">
    <property type="entry name" value="SAM-dependent_MTases_sf"/>
</dbReference>
<evidence type="ECO:0000313" key="9">
    <source>
        <dbReference type="Proteomes" id="UP001165541"/>
    </source>
</evidence>
<comment type="caution">
    <text evidence="8">The sequence shown here is derived from an EMBL/GenBank/DDBJ whole genome shotgun (WGS) entry which is preliminary data.</text>
</comment>
<keyword evidence="3" id="KW-0489">Methyltransferase</keyword>
<dbReference type="Proteomes" id="UP001165541">
    <property type="component" value="Unassembled WGS sequence"/>
</dbReference>
<dbReference type="CDD" id="cd02440">
    <property type="entry name" value="AdoMet_MTases"/>
    <property type="match status" value="1"/>
</dbReference>
<accession>A0ABT0YHL9</accession>
<gene>
    <name evidence="8" type="ORF">M8A51_01650</name>
</gene>
<protein>
    <recommendedName>
        <fullName evidence="2">Protein-L-isoaspartate O-methyltransferase</fullName>
    </recommendedName>
    <alternativeName>
        <fullName evidence="6">Protein L-isoaspartyl methyltransferase</fullName>
    </alternativeName>
</protein>
<evidence type="ECO:0000259" key="7">
    <source>
        <dbReference type="SMART" id="SM00650"/>
    </source>
</evidence>